<comment type="subcellular location">
    <subcellularLocation>
        <location evidence="1 7">Cell outer membrane</location>
        <topology evidence="1 7">Multi-pass membrane protein</topology>
    </subcellularLocation>
</comment>
<sequence>MSTKLRGLLVLFGILFGGILMAQEKSVTGTVTDANGFALPDVVVRSSSGEEVYTDDDGKYSIQASEGDTLFIESLGMDVVTVTVGASNTYNATLRAGGSIELEGAVVTALGITRDEKALGYSAQKVDGDMLSASRVSNPLNALSGNVAGVNIVNPSSNLGGSTRITMRGVTSLTQENRPLIVIDGIPMNNSNFNTTTAQRGAGGRDYGDMAYDINPDDIESINVLKGGPAAALYGSRGANGVIMITTKNAKKGRDEIVFNTGFSVDAISLFPDLQNSYGGGYGDTFQTANINGTTYNLVHYAMDESWGPKYDPNTYVLPWNAFDPEFANDYLRPVPWVAPQADAKDFFRSGLTFTNSVAFGKSYENTSARLSLSNVAQKGIVPNSELERTTVNLSVDNKFSDKLTASAELNYISTVGFNRPEVGYGDNSVIQKMFQWGQRQLDYNVLKDYKLSTGEQRTWNRRAWNNALPQYSDNPYWTVYENTSTDTRDRFYGNVKLKYEFMKGLYAIGSVYGDTYSFDINSQVAIGSQAQSGYAVSEFNFTEMNYEGRLHFDRTWGDFSVNSFVGVNRRNQDNENMQANTNGGLIVPNLYNLGNSLEAPTVLNRKYKKRVNSIFGGISLGFKDMLFVDVTGRNDWSSTLPSDNNSYFYPSVSGSFVFSQLMPQNDILNFGKIRGGWGEVRNDTNPNELINTYIAGDPGIFGGTPGFSNQANKKNPFLKPELISTWEVGIEASMFKKRLMFDVTYYEKLTEDLIMAVPVSPATGFTTKNLNSGSMENKGIEALVTLIPVRTNDFEWALTWNFAKNDNMVIDLNEGLQTVVLGSAPFVAQIAAVKGEKWGQIRGSDFVYDEAGNKVVGANGLYLRTPTTNLGSVLPDYNMGLRNTFSYKNLSLSALIDMQKGGKYFSTSNMWGMYSGMLAETAANGIRENGLVVDGVTGTVDFSDFATNGTYTVTNTAPNSTNVDAPDYFAHYYSGPTAQNVFDADYFKLREVTLTYSFPQRMTGPFSGVQLSVYGRNLLTWGLDNDNFDPEMSSTGSGNIQGLEGGNLPPVRSIGMNVRLQF</sequence>
<dbReference type="InterPro" id="IPR023996">
    <property type="entry name" value="TonB-dep_OMP_SusC/RagA"/>
</dbReference>
<keyword evidence="2 7" id="KW-0813">Transport</keyword>
<proteinExistence type="inferred from homology"/>
<evidence type="ECO:0000256" key="4">
    <source>
        <dbReference type="ARBA" id="ARBA00022692"/>
    </source>
</evidence>
<dbReference type="Gene3D" id="2.40.170.20">
    <property type="entry name" value="TonB-dependent receptor, beta-barrel domain"/>
    <property type="match status" value="1"/>
</dbReference>
<dbReference type="InterPro" id="IPR039426">
    <property type="entry name" value="TonB-dep_rcpt-like"/>
</dbReference>
<keyword evidence="4 7" id="KW-0812">Transmembrane</keyword>
<dbReference type="RefSeq" id="WP_354506492.1">
    <property type="nucleotide sequence ID" value="NZ_JBEPMO010000002.1"/>
</dbReference>
<keyword evidence="10" id="KW-1185">Reference proteome</keyword>
<comment type="caution">
    <text evidence="9">The sequence shown here is derived from an EMBL/GenBank/DDBJ whole genome shotgun (WGS) entry which is preliminary data.</text>
</comment>
<evidence type="ECO:0000256" key="6">
    <source>
        <dbReference type="ARBA" id="ARBA00023237"/>
    </source>
</evidence>
<dbReference type="NCBIfam" id="TIGR04057">
    <property type="entry name" value="SusC_RagA_signa"/>
    <property type="match status" value="1"/>
</dbReference>
<evidence type="ECO:0000256" key="3">
    <source>
        <dbReference type="ARBA" id="ARBA00022452"/>
    </source>
</evidence>
<keyword evidence="5 7" id="KW-0472">Membrane</keyword>
<feature type="domain" description="TonB-dependent receptor plug" evidence="8">
    <location>
        <begin position="119"/>
        <end position="242"/>
    </location>
</feature>
<organism evidence="9 10">
    <name type="scientific">Moheibacter stercoris</name>
    <dbReference type="NCBI Taxonomy" id="1628251"/>
    <lineage>
        <taxon>Bacteria</taxon>
        <taxon>Pseudomonadati</taxon>
        <taxon>Bacteroidota</taxon>
        <taxon>Flavobacteriia</taxon>
        <taxon>Flavobacteriales</taxon>
        <taxon>Weeksellaceae</taxon>
        <taxon>Moheibacter</taxon>
    </lineage>
</organism>
<reference evidence="9 10" key="1">
    <citation type="submission" date="2024-06" db="EMBL/GenBank/DDBJ databases">
        <title>Genomic Encyclopedia of Type Strains, Phase IV (KMG-IV): sequencing the most valuable type-strain genomes for metagenomic binning, comparative biology and taxonomic classification.</title>
        <authorList>
            <person name="Goeker M."/>
        </authorList>
    </citation>
    <scope>NUCLEOTIDE SEQUENCE [LARGE SCALE GENOMIC DNA]</scope>
    <source>
        <strain evidence="9 10">DSM 29388</strain>
    </source>
</reference>
<keyword evidence="3 7" id="KW-1134">Transmembrane beta strand</keyword>
<evidence type="ECO:0000313" key="10">
    <source>
        <dbReference type="Proteomes" id="UP001549146"/>
    </source>
</evidence>
<dbReference type="Gene3D" id="2.170.130.10">
    <property type="entry name" value="TonB-dependent receptor, plug domain"/>
    <property type="match status" value="1"/>
</dbReference>
<gene>
    <name evidence="9" type="ORF">ABID46_000418</name>
</gene>
<comment type="similarity">
    <text evidence="7">Belongs to the TonB-dependent receptor family.</text>
</comment>
<keyword evidence="6 7" id="KW-0998">Cell outer membrane</keyword>
<evidence type="ECO:0000256" key="1">
    <source>
        <dbReference type="ARBA" id="ARBA00004571"/>
    </source>
</evidence>
<dbReference type="InterPro" id="IPR036942">
    <property type="entry name" value="Beta-barrel_TonB_sf"/>
</dbReference>
<dbReference type="InterPro" id="IPR008969">
    <property type="entry name" value="CarboxyPept-like_regulatory"/>
</dbReference>
<dbReference type="SUPFAM" id="SSF56935">
    <property type="entry name" value="Porins"/>
    <property type="match status" value="1"/>
</dbReference>
<evidence type="ECO:0000256" key="2">
    <source>
        <dbReference type="ARBA" id="ARBA00022448"/>
    </source>
</evidence>
<dbReference type="Proteomes" id="UP001549146">
    <property type="component" value="Unassembled WGS sequence"/>
</dbReference>
<dbReference type="Pfam" id="PF07715">
    <property type="entry name" value="Plug"/>
    <property type="match status" value="1"/>
</dbReference>
<dbReference type="SUPFAM" id="SSF49464">
    <property type="entry name" value="Carboxypeptidase regulatory domain-like"/>
    <property type="match status" value="1"/>
</dbReference>
<dbReference type="PROSITE" id="PS52016">
    <property type="entry name" value="TONB_DEPENDENT_REC_3"/>
    <property type="match status" value="1"/>
</dbReference>
<dbReference type="InterPro" id="IPR012910">
    <property type="entry name" value="Plug_dom"/>
</dbReference>
<protein>
    <submittedName>
        <fullName evidence="9">TonB-linked SusC/RagA family outer membrane protein</fullName>
    </submittedName>
</protein>
<dbReference type="EMBL" id="JBEPMO010000002">
    <property type="protein sequence ID" value="MET3730859.1"/>
    <property type="molecule type" value="Genomic_DNA"/>
</dbReference>
<accession>A0ABV2LQK0</accession>
<dbReference type="InterPro" id="IPR023997">
    <property type="entry name" value="TonB-dep_OMP_SusC/RagA_CS"/>
</dbReference>
<evidence type="ECO:0000313" key="9">
    <source>
        <dbReference type="EMBL" id="MET3730859.1"/>
    </source>
</evidence>
<dbReference type="InterPro" id="IPR037066">
    <property type="entry name" value="Plug_dom_sf"/>
</dbReference>
<evidence type="ECO:0000256" key="5">
    <source>
        <dbReference type="ARBA" id="ARBA00023136"/>
    </source>
</evidence>
<evidence type="ECO:0000259" key="8">
    <source>
        <dbReference type="Pfam" id="PF07715"/>
    </source>
</evidence>
<evidence type="ECO:0000256" key="7">
    <source>
        <dbReference type="PROSITE-ProRule" id="PRU01360"/>
    </source>
</evidence>
<dbReference type="NCBIfam" id="TIGR04056">
    <property type="entry name" value="OMP_RagA_SusC"/>
    <property type="match status" value="1"/>
</dbReference>
<name>A0ABV2LQK0_9FLAO</name>